<dbReference type="InterPro" id="IPR025605">
    <property type="entry name" value="OST-HTH/LOTUS_dom"/>
</dbReference>
<feature type="compositionally biased region" description="Basic and acidic residues" evidence="1">
    <location>
        <begin position="165"/>
        <end position="181"/>
    </location>
</feature>
<dbReference type="GO" id="GO:0004540">
    <property type="term" value="F:RNA nuclease activity"/>
    <property type="evidence" value="ECO:0007669"/>
    <property type="project" value="InterPro"/>
</dbReference>
<dbReference type="Pfam" id="PF01936">
    <property type="entry name" value="NYN"/>
    <property type="match status" value="1"/>
</dbReference>
<feature type="compositionally biased region" description="Pro residues" evidence="1">
    <location>
        <begin position="197"/>
        <end position="210"/>
    </location>
</feature>
<proteinExistence type="predicted"/>
<reference evidence="3" key="1">
    <citation type="submission" date="2022-06" db="EMBL/GenBank/DDBJ databases">
        <title>Isolation of gut microbiota from human fecal samples.</title>
        <authorList>
            <person name="Pamer E.G."/>
            <person name="Barat B."/>
            <person name="Waligurski E."/>
            <person name="Medina S."/>
            <person name="Paddock L."/>
            <person name="Mostad J."/>
        </authorList>
    </citation>
    <scope>NUCLEOTIDE SEQUENCE</scope>
    <source>
        <strain evidence="3">DFI.9.91</strain>
    </source>
</reference>
<accession>A0AAW5JRI0</accession>
<dbReference type="InterPro" id="IPR041966">
    <property type="entry name" value="LOTUS-like"/>
</dbReference>
<dbReference type="Gene3D" id="3.30.420.610">
    <property type="entry name" value="LOTUS domain-like"/>
    <property type="match status" value="1"/>
</dbReference>
<dbReference type="CDD" id="cd11297">
    <property type="entry name" value="PIN_LabA-like_N_1"/>
    <property type="match status" value="1"/>
</dbReference>
<evidence type="ECO:0000256" key="1">
    <source>
        <dbReference type="SAM" id="MobiDB-lite"/>
    </source>
</evidence>
<organism evidence="3 4">
    <name type="scientific">Intestinimonas massiliensis</name>
    <name type="common">ex Afouda et al. 2020</name>
    <dbReference type="NCBI Taxonomy" id="1673721"/>
    <lineage>
        <taxon>Bacteria</taxon>
        <taxon>Bacillati</taxon>
        <taxon>Bacillota</taxon>
        <taxon>Clostridia</taxon>
        <taxon>Eubacteriales</taxon>
        <taxon>Intestinimonas</taxon>
    </lineage>
</organism>
<dbReference type="AlphaFoldDB" id="A0AAW5JRI0"/>
<dbReference type="Gene3D" id="3.40.50.1010">
    <property type="entry name" value="5'-nuclease"/>
    <property type="match status" value="1"/>
</dbReference>
<dbReference type="PANTHER" id="PTHR35811">
    <property type="entry name" value="SLR1870 PROTEIN"/>
    <property type="match status" value="1"/>
</dbReference>
<evidence type="ECO:0000313" key="4">
    <source>
        <dbReference type="Proteomes" id="UP001204562"/>
    </source>
</evidence>
<evidence type="ECO:0000313" key="3">
    <source>
        <dbReference type="EMBL" id="MCQ4771547.1"/>
    </source>
</evidence>
<sequence>MPQQNDRDLRLAVLIDADNASRTAMRDVMAEIAVYGTPTIKRIYGDWTTPNMASWKPILLENAITPIQQYSYTTGKNSTDSAMIIDAMDVLYTGRCDGFVIVSSDSDFTRLAIRLREAGMKVIGMGEKKTPQPFIASCDKFVYIEVIRAAGDKARAAARKLQEQAEVAKEEPSAARPEEPAAGKSRKGRKKAAEVPEPAPEPPVPEPPAAEPERGVPPEMVDLIADALEMIADEDGYAFMGELGNLLAKQRPDFDPRNYGFSKLTTLIKSLPRFEVDARQTSNPHTKHIYLRDKKRK</sequence>
<dbReference type="EMBL" id="JANFYS010000035">
    <property type="protein sequence ID" value="MCQ4771547.1"/>
    <property type="molecule type" value="Genomic_DNA"/>
</dbReference>
<protein>
    <submittedName>
        <fullName evidence="3">NYN domain-containing protein</fullName>
    </submittedName>
</protein>
<dbReference type="CDD" id="cd10146">
    <property type="entry name" value="LabA_like_C"/>
    <property type="match status" value="1"/>
</dbReference>
<dbReference type="Pfam" id="PF12872">
    <property type="entry name" value="OST-HTH"/>
    <property type="match status" value="1"/>
</dbReference>
<evidence type="ECO:0000259" key="2">
    <source>
        <dbReference type="PROSITE" id="PS51644"/>
    </source>
</evidence>
<dbReference type="PANTHER" id="PTHR35811:SF1">
    <property type="entry name" value="HTH OST-TYPE DOMAIN-CONTAINING PROTEIN"/>
    <property type="match status" value="1"/>
</dbReference>
<dbReference type="PROSITE" id="PS51644">
    <property type="entry name" value="HTH_OST"/>
    <property type="match status" value="1"/>
</dbReference>
<name>A0AAW5JRI0_9FIRM</name>
<dbReference type="RefSeq" id="WP_050619339.1">
    <property type="nucleotide sequence ID" value="NZ_JALEQM010000035.1"/>
</dbReference>
<feature type="region of interest" description="Disordered" evidence="1">
    <location>
        <begin position="165"/>
        <end position="216"/>
    </location>
</feature>
<dbReference type="InterPro" id="IPR021139">
    <property type="entry name" value="NYN"/>
</dbReference>
<comment type="caution">
    <text evidence="3">The sequence shown here is derived from an EMBL/GenBank/DDBJ whole genome shotgun (WGS) entry which is preliminary data.</text>
</comment>
<dbReference type="Proteomes" id="UP001204562">
    <property type="component" value="Unassembled WGS sequence"/>
</dbReference>
<gene>
    <name evidence="3" type="ORF">NE579_13960</name>
</gene>
<feature type="domain" description="HTH OST-type" evidence="2">
    <location>
        <begin position="216"/>
        <end position="293"/>
    </location>
</feature>